<protein>
    <submittedName>
        <fullName evidence="1">Uncharacterized protein</fullName>
    </submittedName>
</protein>
<reference evidence="1" key="1">
    <citation type="submission" date="2016-04" db="EMBL/GenBank/DDBJ databases">
        <authorList>
            <person name="Evans L.H."/>
            <person name="Alamgir A."/>
            <person name="Owens N."/>
            <person name="Weber N.D."/>
            <person name="Virtaneva K."/>
            <person name="Barbian K."/>
            <person name="Babar A."/>
            <person name="Rosenke K."/>
        </authorList>
    </citation>
    <scope>NUCLEOTIDE SEQUENCE</scope>
    <source>
        <strain evidence="1">86-1</strain>
    </source>
</reference>
<sequence>MFHSVQHDTEGIRIQNLTALPLGEVGVVNQYFKELSTISLYYYR</sequence>
<name>A0A212JBX7_9BACT</name>
<gene>
    <name evidence="1" type="ORF">KL86DYS1_11784</name>
</gene>
<dbReference type="EMBL" id="FLUM01000001">
    <property type="protein sequence ID" value="SBV96957.1"/>
    <property type="molecule type" value="Genomic_DNA"/>
</dbReference>
<accession>A0A212JBX7</accession>
<evidence type="ECO:0000313" key="1">
    <source>
        <dbReference type="EMBL" id="SBV96957.1"/>
    </source>
</evidence>
<dbReference type="AlphaFoldDB" id="A0A212JBX7"/>
<proteinExistence type="predicted"/>
<organism evidence="1">
    <name type="scientific">uncultured Dysgonomonas sp</name>
    <dbReference type="NCBI Taxonomy" id="206096"/>
    <lineage>
        <taxon>Bacteria</taxon>
        <taxon>Pseudomonadati</taxon>
        <taxon>Bacteroidota</taxon>
        <taxon>Bacteroidia</taxon>
        <taxon>Bacteroidales</taxon>
        <taxon>Dysgonomonadaceae</taxon>
        <taxon>Dysgonomonas</taxon>
        <taxon>environmental samples</taxon>
    </lineage>
</organism>